<sequence length="918" mass="104782">MSTNQIRINKRKKYLEPDASDQEKIIPRTSVCRGHKRALTVNQNQVLADLQEQTVVQQREEVEDAIEAREQEEFVGDPDNLSNIDEQALDNFIWGNVSDHEQSNIDDHEQSNIDFLRSEVDDRVYIDDPSSLSDEDIYADHVSHEDAENECAENNNDNTFKSNSLADNLKNFDSPIFENAPTTIVGTLLMVMMYAMKHSLTWTAVEDMLKLFNNIFGQSVLPQTKYAFNKIFGTTDSMTFHFYCTDCHHYLGKYEGHLTKNFDKTNSNLMCPNPKCKKMHDANSLKEGSFFATLSIKKQIAALLYLESVRESLSATLRQINEHLYDIPDSVSDLTDGDLYKEKRREMFNDHDISLIMNTDGSPVFKSSRASMWLIQVLINELPPQLRWTHGIIGGLWFGKGHPNMKLFMEVYVKELSELSTQGIKWKDGNENVESRVYTLCGCFDSPARCAVQNMNQFNGYFGCPWCLHPGVLVEGVVKYVTLEEDPELRTERETVKLMGKVLRKEKSSIKGIKGSSPMIIAKGLDFIRGICPEYMHAVLLGVTRQITEIYLTSVGEQHYIGSPTDLSRIDRRLLKIKPPHLFTRLPRSIMDRKFWKAHEWKAWLLYYAAPCLHGILPDKFIRHLSLLSNSVFMLLQDKIFPDDISSAETMLTEFVIKTEILFGPAAMTFNVHQMLHMTSSVRDLGPLWAHSAFVFEGGNGKMLNLVTAAKGVPLQILNRFSMEKKLEHLVSQGHNSEKVIKFYECLHSNNLLKNCRTIGSGINMLGKEKVSRTFNKTEVQAYVAAIGAVPEVVSEYSRMIMNSRMYHSETYTRAGKTDNTVVKISAGDDISEFVKIQKFVLITVNNYLRCYMLCRELLAPVQAEPANCMPKHIKERCLVPMEHSILIPVEKIKCICAFVEIGTIQYVCEIPNFYEKD</sequence>
<keyword evidence="2" id="KW-1185">Reference proteome</keyword>
<dbReference type="Proteomes" id="UP000499080">
    <property type="component" value="Unassembled WGS sequence"/>
</dbReference>
<proteinExistence type="predicted"/>
<name>A0A4Y2M4M9_ARAVE</name>
<dbReference type="OrthoDB" id="6434684at2759"/>
<comment type="caution">
    <text evidence="1">The sequence shown here is derived from an EMBL/GenBank/DDBJ whole genome shotgun (WGS) entry which is preliminary data.</text>
</comment>
<dbReference type="PANTHER" id="PTHR46579">
    <property type="entry name" value="F5/8 TYPE C DOMAIN-CONTAINING PROTEIN-RELATED"/>
    <property type="match status" value="1"/>
</dbReference>
<evidence type="ECO:0000313" key="2">
    <source>
        <dbReference type="Proteomes" id="UP000499080"/>
    </source>
</evidence>
<dbReference type="PANTHER" id="PTHR46579:SF1">
    <property type="entry name" value="F5_8 TYPE C DOMAIN-CONTAINING PROTEIN"/>
    <property type="match status" value="1"/>
</dbReference>
<reference evidence="1 2" key="1">
    <citation type="journal article" date="2019" name="Sci. Rep.">
        <title>Orb-weaving spider Araneus ventricosus genome elucidates the spidroin gene catalogue.</title>
        <authorList>
            <person name="Kono N."/>
            <person name="Nakamura H."/>
            <person name="Ohtoshi R."/>
            <person name="Moran D.A.P."/>
            <person name="Shinohara A."/>
            <person name="Yoshida Y."/>
            <person name="Fujiwara M."/>
            <person name="Mori M."/>
            <person name="Tomita M."/>
            <person name="Arakawa K."/>
        </authorList>
    </citation>
    <scope>NUCLEOTIDE SEQUENCE [LARGE SCALE GENOMIC DNA]</scope>
</reference>
<dbReference type="EMBL" id="BGPR01006766">
    <property type="protein sequence ID" value="GBN21679.1"/>
    <property type="molecule type" value="Genomic_DNA"/>
</dbReference>
<organism evidence="1 2">
    <name type="scientific">Araneus ventricosus</name>
    <name type="common">Orbweaver spider</name>
    <name type="synonym">Epeira ventricosa</name>
    <dbReference type="NCBI Taxonomy" id="182803"/>
    <lineage>
        <taxon>Eukaryota</taxon>
        <taxon>Metazoa</taxon>
        <taxon>Ecdysozoa</taxon>
        <taxon>Arthropoda</taxon>
        <taxon>Chelicerata</taxon>
        <taxon>Arachnida</taxon>
        <taxon>Araneae</taxon>
        <taxon>Araneomorphae</taxon>
        <taxon>Entelegynae</taxon>
        <taxon>Araneoidea</taxon>
        <taxon>Araneidae</taxon>
        <taxon>Araneus</taxon>
    </lineage>
</organism>
<dbReference type="AlphaFoldDB" id="A0A4Y2M4M9"/>
<protein>
    <recommendedName>
        <fullName evidence="3">Transposase domain-containing protein</fullName>
    </recommendedName>
</protein>
<accession>A0A4Y2M4M9</accession>
<evidence type="ECO:0000313" key="1">
    <source>
        <dbReference type="EMBL" id="GBN21679.1"/>
    </source>
</evidence>
<gene>
    <name evidence="1" type="ORF">AVEN_11163_1</name>
</gene>
<evidence type="ECO:0008006" key="3">
    <source>
        <dbReference type="Google" id="ProtNLM"/>
    </source>
</evidence>